<dbReference type="Gene3D" id="3.40.50.1000">
    <property type="entry name" value="HAD superfamily/HAD-like"/>
    <property type="match status" value="1"/>
</dbReference>
<dbReference type="InterPro" id="IPR023214">
    <property type="entry name" value="HAD_sf"/>
</dbReference>
<comment type="caution">
    <text evidence="4">The sequence shown here is derived from an EMBL/GenBank/DDBJ whole genome shotgun (WGS) entry which is preliminary data.</text>
</comment>
<dbReference type="Pfam" id="PF00702">
    <property type="entry name" value="Hydrolase"/>
    <property type="match status" value="1"/>
</dbReference>
<comment type="similarity">
    <text evidence="1">Belongs to the HAD-like hydrolase superfamily. S-2-haloalkanoic acid dehalogenase family.</text>
</comment>
<feature type="compositionally biased region" description="Basic and acidic residues" evidence="3">
    <location>
        <begin position="235"/>
        <end position="245"/>
    </location>
</feature>
<feature type="region of interest" description="Disordered" evidence="3">
    <location>
        <begin position="233"/>
        <end position="253"/>
    </location>
</feature>
<dbReference type="SUPFAM" id="SSF56784">
    <property type="entry name" value="HAD-like"/>
    <property type="match status" value="1"/>
</dbReference>
<evidence type="ECO:0000256" key="1">
    <source>
        <dbReference type="ARBA" id="ARBA00008106"/>
    </source>
</evidence>
<dbReference type="PANTHER" id="PTHR43316">
    <property type="entry name" value="HYDROLASE, HALOACID DELAHOGENASE-RELATED"/>
    <property type="match status" value="1"/>
</dbReference>
<evidence type="ECO:0000313" key="5">
    <source>
        <dbReference type="Proteomes" id="UP001174909"/>
    </source>
</evidence>
<dbReference type="InterPro" id="IPR006439">
    <property type="entry name" value="HAD-SF_hydro_IA"/>
</dbReference>
<reference evidence="4" key="1">
    <citation type="submission" date="2023-03" db="EMBL/GenBank/DDBJ databases">
        <authorList>
            <person name="Steffen K."/>
            <person name="Cardenas P."/>
        </authorList>
    </citation>
    <scope>NUCLEOTIDE SEQUENCE</scope>
</reference>
<evidence type="ECO:0000256" key="2">
    <source>
        <dbReference type="ARBA" id="ARBA00022801"/>
    </source>
</evidence>
<dbReference type="PRINTS" id="PR00413">
    <property type="entry name" value="HADHALOGNASE"/>
</dbReference>
<dbReference type="NCBIfam" id="TIGR01493">
    <property type="entry name" value="HAD-SF-IA-v2"/>
    <property type="match status" value="1"/>
</dbReference>
<dbReference type="InterPro" id="IPR023198">
    <property type="entry name" value="PGP-like_dom2"/>
</dbReference>
<proteinExistence type="inferred from homology"/>
<sequence length="269" mass="30085">MPAAPYARIFSPTGVARLTQQPQREALKMANEALGLDVRACIFDVFGTVVDWRSSIIAQCKNMGRIKGIERDWGSFADTWRGKYRPYMDKVRNGELPWTNLDALHRMSLDDVLDEYEISGFSDDEKMEVTYFWHHLQPWPDTVPGLYRLKYKFIIAPMSNGNIALMTNMAKNGGMPWDCILGAEVAQHYKPDPESYGTAVKLLGLKPEQVMMVAAHQGDLLASAKVGLRTAFVPRPREHGPDRTPDPTPDPSFNVVADSFVDLAAKLGA</sequence>
<dbReference type="AlphaFoldDB" id="A0AA35T9Z4"/>
<name>A0AA35T9Z4_GEOBA</name>
<dbReference type="InterPro" id="IPR006328">
    <property type="entry name" value="2-HAD"/>
</dbReference>
<dbReference type="Proteomes" id="UP001174909">
    <property type="component" value="Unassembled WGS sequence"/>
</dbReference>
<dbReference type="NCBIfam" id="TIGR01428">
    <property type="entry name" value="HAD_type_II"/>
    <property type="match status" value="1"/>
</dbReference>
<accession>A0AA35T9Z4</accession>
<evidence type="ECO:0000313" key="4">
    <source>
        <dbReference type="EMBL" id="CAI8043056.1"/>
    </source>
</evidence>
<dbReference type="CDD" id="cd02588">
    <property type="entry name" value="HAD_L2-DEX"/>
    <property type="match status" value="1"/>
</dbReference>
<evidence type="ECO:0000256" key="3">
    <source>
        <dbReference type="SAM" id="MobiDB-lite"/>
    </source>
</evidence>
<keyword evidence="2" id="KW-0378">Hydrolase</keyword>
<organism evidence="4 5">
    <name type="scientific">Geodia barretti</name>
    <name type="common">Barrett's horny sponge</name>
    <dbReference type="NCBI Taxonomy" id="519541"/>
    <lineage>
        <taxon>Eukaryota</taxon>
        <taxon>Metazoa</taxon>
        <taxon>Porifera</taxon>
        <taxon>Demospongiae</taxon>
        <taxon>Heteroscleromorpha</taxon>
        <taxon>Tetractinellida</taxon>
        <taxon>Astrophorina</taxon>
        <taxon>Geodiidae</taxon>
        <taxon>Geodia</taxon>
    </lineage>
</organism>
<dbReference type="PANTHER" id="PTHR43316:SF3">
    <property type="entry name" value="HALOACID DEHALOGENASE, TYPE II (AFU_ORTHOLOGUE AFUA_2G07750)-RELATED"/>
    <property type="match status" value="1"/>
</dbReference>
<dbReference type="Gene3D" id="1.10.150.240">
    <property type="entry name" value="Putative phosphatase, domain 2"/>
    <property type="match status" value="1"/>
</dbReference>
<protein>
    <submittedName>
        <fullName evidence="4">(S)-2-haloacid dehalogenase 1</fullName>
    </submittedName>
</protein>
<dbReference type="InterPro" id="IPR051540">
    <property type="entry name" value="S-2-haloacid_dehalogenase"/>
</dbReference>
<keyword evidence="5" id="KW-1185">Reference proteome</keyword>
<gene>
    <name evidence="4" type="ORF">GBAR_LOCUS23883</name>
</gene>
<dbReference type="InterPro" id="IPR036412">
    <property type="entry name" value="HAD-like_sf"/>
</dbReference>
<dbReference type="EMBL" id="CASHTH010003296">
    <property type="protein sequence ID" value="CAI8043056.1"/>
    <property type="molecule type" value="Genomic_DNA"/>
</dbReference>
<dbReference type="GO" id="GO:0019120">
    <property type="term" value="F:hydrolase activity, acting on acid halide bonds, in C-halide compounds"/>
    <property type="evidence" value="ECO:0007669"/>
    <property type="project" value="InterPro"/>
</dbReference>